<keyword evidence="4 6" id="KW-0689">Ribosomal protein</keyword>
<dbReference type="Gene3D" id="3.90.930.12">
    <property type="entry name" value="Ribosomal protein L6, alpha-beta domain"/>
    <property type="match status" value="2"/>
</dbReference>
<evidence type="ECO:0000256" key="3">
    <source>
        <dbReference type="ARBA" id="ARBA00022884"/>
    </source>
</evidence>
<dbReference type="HAMAP" id="MF_01365_B">
    <property type="entry name" value="Ribosomal_uL6_B"/>
    <property type="match status" value="1"/>
</dbReference>
<dbReference type="GO" id="GO:0002181">
    <property type="term" value="P:cytoplasmic translation"/>
    <property type="evidence" value="ECO:0007669"/>
    <property type="project" value="TreeGrafter"/>
</dbReference>
<proteinExistence type="inferred from homology"/>
<feature type="domain" description="Large ribosomal subunit protein uL6 alpha-beta" evidence="9">
    <location>
        <begin position="11"/>
        <end position="82"/>
    </location>
</feature>
<dbReference type="InterPro" id="IPR000702">
    <property type="entry name" value="Ribosomal_uL6-like"/>
</dbReference>
<reference evidence="10" key="1">
    <citation type="journal article" date="2020" name="mSystems">
        <title>Genome- and Community-Level Interaction Insights into Carbon Utilization and Element Cycling Functions of Hydrothermarchaeota in Hydrothermal Sediment.</title>
        <authorList>
            <person name="Zhou Z."/>
            <person name="Liu Y."/>
            <person name="Xu W."/>
            <person name="Pan J."/>
            <person name="Luo Z.H."/>
            <person name="Li M."/>
        </authorList>
    </citation>
    <scope>NUCLEOTIDE SEQUENCE [LARGE SCALE GENOMIC DNA]</scope>
    <source>
        <strain evidence="10">SpSt-34</strain>
        <strain evidence="11">SpSt-69</strain>
    </source>
</reference>
<comment type="function">
    <text evidence="6 8">This protein binds to the 23S rRNA, and is important in its secondary structure. It is located near the subunit interface in the base of the L7/L12 stalk, and near the tRNA binding site of the peptidyltransferase center.</text>
</comment>
<dbReference type="PROSITE" id="PS00525">
    <property type="entry name" value="RIBOSOMAL_L6_1"/>
    <property type="match status" value="1"/>
</dbReference>
<dbReference type="EMBL" id="DSOL01000244">
    <property type="protein sequence ID" value="HEN28661.1"/>
    <property type="molecule type" value="Genomic_DNA"/>
</dbReference>
<accession>A0A7C2K4Y2</accession>
<evidence type="ECO:0000256" key="4">
    <source>
        <dbReference type="ARBA" id="ARBA00022980"/>
    </source>
</evidence>
<dbReference type="PANTHER" id="PTHR11655:SF14">
    <property type="entry name" value="LARGE RIBOSOMAL SUBUNIT PROTEIN UL6M"/>
    <property type="match status" value="1"/>
</dbReference>
<dbReference type="InterPro" id="IPR019906">
    <property type="entry name" value="Ribosomal_uL6_bac-type"/>
</dbReference>
<dbReference type="NCBIfam" id="TIGR03654">
    <property type="entry name" value="L6_bact"/>
    <property type="match status" value="1"/>
</dbReference>
<comment type="caution">
    <text evidence="10">The sequence shown here is derived from an EMBL/GenBank/DDBJ whole genome shotgun (WGS) entry which is preliminary data.</text>
</comment>
<comment type="similarity">
    <text evidence="1 6 7">Belongs to the universal ribosomal protein uL6 family.</text>
</comment>
<evidence type="ECO:0000313" key="11">
    <source>
        <dbReference type="EMBL" id="HGL17444.1"/>
    </source>
</evidence>
<dbReference type="GO" id="GO:0022625">
    <property type="term" value="C:cytosolic large ribosomal subunit"/>
    <property type="evidence" value="ECO:0007669"/>
    <property type="project" value="UniProtKB-UniRule"/>
</dbReference>
<comment type="subunit">
    <text evidence="6">Part of the 50S ribosomal subunit.</text>
</comment>
<feature type="domain" description="Large ribosomal subunit protein uL6 alpha-beta" evidence="9">
    <location>
        <begin position="90"/>
        <end position="164"/>
    </location>
</feature>
<evidence type="ECO:0000256" key="1">
    <source>
        <dbReference type="ARBA" id="ARBA00009356"/>
    </source>
</evidence>
<sequence>MSRVGKKPIEIPKGVELKLTGNHIEVKGPKGKLEMDIHPDMRVKIEDNKVIVERPSDKKFHRALHGTTRQLINNMIEGVTKGFVKELEIVGTGYRARMEGSKLVISVGYSHPVEFTPPPGIQFEVEGQNIIRVKGIDKYLVGDIAAAIRRVRPPEPYKGKGIRYRGEIVRRKAGKAGIKAGGK</sequence>
<dbReference type="SUPFAM" id="SSF56053">
    <property type="entry name" value="Ribosomal protein L6"/>
    <property type="match status" value="2"/>
</dbReference>
<keyword evidence="5 6" id="KW-0687">Ribonucleoprotein</keyword>
<evidence type="ECO:0000256" key="7">
    <source>
        <dbReference type="RuleBase" id="RU003869"/>
    </source>
</evidence>
<keyword evidence="3 6" id="KW-0694">RNA-binding</keyword>
<evidence type="ECO:0000256" key="2">
    <source>
        <dbReference type="ARBA" id="ARBA00022730"/>
    </source>
</evidence>
<dbReference type="PANTHER" id="PTHR11655">
    <property type="entry name" value="60S/50S RIBOSOMAL PROTEIN L6/L9"/>
    <property type="match status" value="1"/>
</dbReference>
<keyword evidence="2 6" id="KW-0699">rRNA-binding</keyword>
<evidence type="ECO:0000259" key="9">
    <source>
        <dbReference type="Pfam" id="PF00347"/>
    </source>
</evidence>
<evidence type="ECO:0000313" key="10">
    <source>
        <dbReference type="EMBL" id="HEN28661.1"/>
    </source>
</evidence>
<dbReference type="PIRSF" id="PIRSF002162">
    <property type="entry name" value="Ribosomal_L6"/>
    <property type="match status" value="1"/>
</dbReference>
<dbReference type="AlphaFoldDB" id="A0A7C2K4Y2"/>
<name>A0A7C2K4Y2_UNCW3</name>
<dbReference type="InterPro" id="IPR036789">
    <property type="entry name" value="Ribosomal_uL6-like_a/b-dom_sf"/>
</dbReference>
<dbReference type="GO" id="GO:0003735">
    <property type="term" value="F:structural constituent of ribosome"/>
    <property type="evidence" value="ECO:0007669"/>
    <property type="project" value="UniProtKB-UniRule"/>
</dbReference>
<dbReference type="FunFam" id="3.90.930.12:FF:000002">
    <property type="entry name" value="50S ribosomal protein L6"/>
    <property type="match status" value="1"/>
</dbReference>
<evidence type="ECO:0000256" key="6">
    <source>
        <dbReference type="HAMAP-Rule" id="MF_01365"/>
    </source>
</evidence>
<dbReference type="EMBL" id="DTDJ01000027">
    <property type="protein sequence ID" value="HGL17444.1"/>
    <property type="molecule type" value="Genomic_DNA"/>
</dbReference>
<dbReference type="PRINTS" id="PR00059">
    <property type="entry name" value="RIBOSOMALL6"/>
</dbReference>
<evidence type="ECO:0000256" key="5">
    <source>
        <dbReference type="ARBA" id="ARBA00023274"/>
    </source>
</evidence>
<dbReference type="FunFam" id="3.90.930.12:FF:000001">
    <property type="entry name" value="50S ribosomal protein L6"/>
    <property type="match status" value="1"/>
</dbReference>
<dbReference type="InterPro" id="IPR020040">
    <property type="entry name" value="Ribosomal_uL6_a/b-dom"/>
</dbReference>
<dbReference type="GO" id="GO:0019843">
    <property type="term" value="F:rRNA binding"/>
    <property type="evidence" value="ECO:0007669"/>
    <property type="project" value="UniProtKB-UniRule"/>
</dbReference>
<organism evidence="10">
    <name type="scientific">candidate division WOR-3 bacterium</name>
    <dbReference type="NCBI Taxonomy" id="2052148"/>
    <lineage>
        <taxon>Bacteria</taxon>
        <taxon>Bacteria division WOR-3</taxon>
    </lineage>
</organism>
<evidence type="ECO:0000256" key="8">
    <source>
        <dbReference type="RuleBase" id="RU003870"/>
    </source>
</evidence>
<dbReference type="Pfam" id="PF00347">
    <property type="entry name" value="Ribosomal_L6"/>
    <property type="match status" value="2"/>
</dbReference>
<dbReference type="InterPro" id="IPR002358">
    <property type="entry name" value="Ribosomal_uL6_CS"/>
</dbReference>
<gene>
    <name evidence="6" type="primary">rplF</name>
    <name evidence="10" type="ORF">ENQ77_08500</name>
    <name evidence="11" type="ORF">ENU66_03835</name>
</gene>
<protein>
    <recommendedName>
        <fullName evidence="6">Large ribosomal subunit protein uL6</fullName>
    </recommendedName>
</protein>